<dbReference type="PANTHER" id="PTHR42788">
    <property type="entry name" value="TAURINE IMPORT ATP-BINDING PROTEIN-RELATED"/>
    <property type="match status" value="1"/>
</dbReference>
<dbReference type="AlphaFoldDB" id="A0A3N0AZZ3"/>
<dbReference type="InterPro" id="IPR027417">
    <property type="entry name" value="P-loop_NTPase"/>
</dbReference>
<dbReference type="CDD" id="cd03293">
    <property type="entry name" value="ABC_NrtD_SsuB_transporters"/>
    <property type="match status" value="1"/>
</dbReference>
<evidence type="ECO:0000313" key="6">
    <source>
        <dbReference type="EMBL" id="RNL40442.1"/>
    </source>
</evidence>
<proteinExistence type="predicted"/>
<dbReference type="InterPro" id="IPR017871">
    <property type="entry name" value="ABC_transporter-like_CS"/>
</dbReference>
<reference evidence="7" key="1">
    <citation type="submission" date="2018-05" db="EMBL/GenBank/DDBJ databases">
        <title>Genome Sequencing of selected type strains of the family Eggerthellaceae.</title>
        <authorList>
            <person name="Danylec N."/>
            <person name="Stoll D.A."/>
            <person name="Doetsch A."/>
            <person name="Huch M."/>
        </authorList>
    </citation>
    <scope>NUCLEOTIDE SEQUENCE [LARGE SCALE GENOMIC DNA]</scope>
    <source>
        <strain evidence="7">DSM 24851</strain>
    </source>
</reference>
<gene>
    <name evidence="6" type="ORF">DMP06_04720</name>
</gene>
<dbReference type="EMBL" id="QIBX01000006">
    <property type="protein sequence ID" value="RNL40442.1"/>
    <property type="molecule type" value="Genomic_DNA"/>
</dbReference>
<keyword evidence="1" id="KW-0813">Transport</keyword>
<dbReference type="PROSITE" id="PS50893">
    <property type="entry name" value="ABC_TRANSPORTER_2"/>
    <property type="match status" value="1"/>
</dbReference>
<organism evidence="6 7">
    <name type="scientific">Slackia equolifaciens</name>
    <dbReference type="NCBI Taxonomy" id="498718"/>
    <lineage>
        <taxon>Bacteria</taxon>
        <taxon>Bacillati</taxon>
        <taxon>Actinomycetota</taxon>
        <taxon>Coriobacteriia</taxon>
        <taxon>Eggerthellales</taxon>
        <taxon>Eggerthellaceae</taxon>
        <taxon>Slackia</taxon>
    </lineage>
</organism>
<evidence type="ECO:0000256" key="4">
    <source>
        <dbReference type="SAM" id="MobiDB-lite"/>
    </source>
</evidence>
<feature type="region of interest" description="Disordered" evidence="4">
    <location>
        <begin position="1"/>
        <end position="28"/>
    </location>
</feature>
<dbReference type="GO" id="GO:0005524">
    <property type="term" value="F:ATP binding"/>
    <property type="evidence" value="ECO:0007669"/>
    <property type="project" value="UniProtKB-KW"/>
</dbReference>
<dbReference type="OrthoDB" id="8773773at2"/>
<dbReference type="InterPro" id="IPR003439">
    <property type="entry name" value="ABC_transporter-like_ATP-bd"/>
</dbReference>
<dbReference type="GO" id="GO:0016887">
    <property type="term" value="F:ATP hydrolysis activity"/>
    <property type="evidence" value="ECO:0007669"/>
    <property type="project" value="InterPro"/>
</dbReference>
<dbReference type="InterPro" id="IPR050166">
    <property type="entry name" value="ABC_transporter_ATP-bind"/>
</dbReference>
<comment type="caution">
    <text evidence="6">The sequence shown here is derived from an EMBL/GenBank/DDBJ whole genome shotgun (WGS) entry which is preliminary data.</text>
</comment>
<dbReference type="SMART" id="SM00382">
    <property type="entry name" value="AAA"/>
    <property type="match status" value="1"/>
</dbReference>
<dbReference type="Proteomes" id="UP000269591">
    <property type="component" value="Unassembled WGS sequence"/>
</dbReference>
<dbReference type="PROSITE" id="PS00211">
    <property type="entry name" value="ABC_TRANSPORTER_1"/>
    <property type="match status" value="1"/>
</dbReference>
<dbReference type="RefSeq" id="WP_123208595.1">
    <property type="nucleotide sequence ID" value="NZ_JBHTHO010000005.1"/>
</dbReference>
<dbReference type="SUPFAM" id="SSF52540">
    <property type="entry name" value="P-loop containing nucleoside triphosphate hydrolases"/>
    <property type="match status" value="1"/>
</dbReference>
<feature type="domain" description="ABC transporter" evidence="5">
    <location>
        <begin position="33"/>
        <end position="266"/>
    </location>
</feature>
<dbReference type="Pfam" id="PF00005">
    <property type="entry name" value="ABC_tran"/>
    <property type="match status" value="1"/>
</dbReference>
<evidence type="ECO:0000256" key="2">
    <source>
        <dbReference type="ARBA" id="ARBA00022741"/>
    </source>
</evidence>
<evidence type="ECO:0000256" key="3">
    <source>
        <dbReference type="ARBA" id="ARBA00022840"/>
    </source>
</evidence>
<evidence type="ECO:0000259" key="5">
    <source>
        <dbReference type="PROSITE" id="PS50893"/>
    </source>
</evidence>
<name>A0A3N0AZZ3_9ACTN</name>
<protein>
    <submittedName>
        <fullName evidence="6">ABC transporter ATP-binding protein</fullName>
    </submittedName>
</protein>
<sequence>MATAESTIAGTRVPATEGAGSGASASFSVPPKLELSNVSQTYDGARGKTRALGPLSLQVAPGESVAILGPSGCGKSTSLLIACGLLKPTQGGAFVDGAIVTRPRLETGLILQDFGLMPWKTVEQNVGLGLQVRRVSKRERRERVADALARVGLSDFAKAYPAELSGGMRQRLAMARALACDIDLLLMDEPLSALDALLREEMQNMLKRTWREGGYAQVLVTHSIEEAVFLGQRVVVMTPRPGRIAFTLYNSEMQADDWRDDPLFFERCRELREVLRAGEEVLHA</sequence>
<evidence type="ECO:0000313" key="7">
    <source>
        <dbReference type="Proteomes" id="UP000269591"/>
    </source>
</evidence>
<dbReference type="PANTHER" id="PTHR42788:SF13">
    <property type="entry name" value="ALIPHATIC SULFONATES IMPORT ATP-BINDING PROTEIN SSUB"/>
    <property type="match status" value="1"/>
</dbReference>
<dbReference type="InterPro" id="IPR003593">
    <property type="entry name" value="AAA+_ATPase"/>
</dbReference>
<dbReference type="Gene3D" id="3.40.50.300">
    <property type="entry name" value="P-loop containing nucleotide triphosphate hydrolases"/>
    <property type="match status" value="1"/>
</dbReference>
<keyword evidence="7" id="KW-1185">Reference proteome</keyword>
<keyword evidence="2" id="KW-0547">Nucleotide-binding</keyword>
<keyword evidence="3 6" id="KW-0067">ATP-binding</keyword>
<accession>A0A3N0AZZ3</accession>
<evidence type="ECO:0000256" key="1">
    <source>
        <dbReference type="ARBA" id="ARBA00022448"/>
    </source>
</evidence>